<protein>
    <recommendedName>
        <fullName evidence="3">IrrE N-terminal-like domain-containing protein</fullName>
    </recommendedName>
</protein>
<dbReference type="EMBL" id="JACHIR010000001">
    <property type="protein sequence ID" value="MBB5891366.1"/>
    <property type="molecule type" value="Genomic_DNA"/>
</dbReference>
<keyword evidence="2" id="KW-1185">Reference proteome</keyword>
<evidence type="ECO:0000313" key="1">
    <source>
        <dbReference type="EMBL" id="MBB5891366.1"/>
    </source>
</evidence>
<dbReference type="AlphaFoldDB" id="A0A7W9NGP1"/>
<evidence type="ECO:0000313" key="2">
    <source>
        <dbReference type="Proteomes" id="UP000585638"/>
    </source>
</evidence>
<dbReference type="RefSeq" id="WP_312890075.1">
    <property type="nucleotide sequence ID" value="NZ_BAAAWY010000053.1"/>
</dbReference>
<reference evidence="1 2" key="1">
    <citation type="submission" date="2020-08" db="EMBL/GenBank/DDBJ databases">
        <title>Sequencing the genomes of 1000 actinobacteria strains.</title>
        <authorList>
            <person name="Klenk H.-P."/>
        </authorList>
    </citation>
    <scope>NUCLEOTIDE SEQUENCE [LARGE SCALE GENOMIC DNA]</scope>
    <source>
        <strain evidence="1 2">DSM 43851</strain>
    </source>
</reference>
<organism evidence="1 2">
    <name type="scientific">Kutzneria kofuensis</name>
    <dbReference type="NCBI Taxonomy" id="103725"/>
    <lineage>
        <taxon>Bacteria</taxon>
        <taxon>Bacillati</taxon>
        <taxon>Actinomycetota</taxon>
        <taxon>Actinomycetes</taxon>
        <taxon>Pseudonocardiales</taxon>
        <taxon>Pseudonocardiaceae</taxon>
        <taxon>Kutzneria</taxon>
    </lineage>
</organism>
<comment type="caution">
    <text evidence="1">The sequence shown here is derived from an EMBL/GenBank/DDBJ whole genome shotgun (WGS) entry which is preliminary data.</text>
</comment>
<evidence type="ECO:0008006" key="3">
    <source>
        <dbReference type="Google" id="ProtNLM"/>
    </source>
</evidence>
<gene>
    <name evidence="1" type="ORF">BJ998_002562</name>
</gene>
<sequence length="183" mass="20493">MRADNTGRRHWRGEAHLRRGVKQLLRQLNIGAPLDVRLLCERLSEHRGRPIKLVPYPLPTPGAFGLWIGTSTEDFVLYQRDTTPAHQEHIILHELGHIISDHGGDEDDDDLWKQIFPDIPTDVVLRALRREGYSAVAEREAEMVATVIKEWAVLLDGLGAGSRSTSAAGRRLGGAFDAHEGWL</sequence>
<dbReference type="Proteomes" id="UP000585638">
    <property type="component" value="Unassembled WGS sequence"/>
</dbReference>
<name>A0A7W9NGP1_9PSEU</name>
<accession>A0A7W9NGP1</accession>
<proteinExistence type="predicted"/>